<dbReference type="EMBL" id="CP002580">
    <property type="protein sequence ID" value="AJK46442.1"/>
    <property type="molecule type" value="Genomic_DNA"/>
</dbReference>
<keyword evidence="3" id="KW-1185">Reference proteome</keyword>
<organism evidence="2 3">
    <name type="scientific">Burkholderia plantarii</name>
    <dbReference type="NCBI Taxonomy" id="41899"/>
    <lineage>
        <taxon>Bacteria</taxon>
        <taxon>Pseudomonadati</taxon>
        <taxon>Pseudomonadota</taxon>
        <taxon>Betaproteobacteria</taxon>
        <taxon>Burkholderiales</taxon>
        <taxon>Burkholderiaceae</taxon>
        <taxon>Burkholderia</taxon>
    </lineage>
</organism>
<sequence>MKRVNGLAVTALGAAFLQIYSVTASAQAGALAAPTDSVAAITNIVSASSCRSIDWRDRGLAPKSYVVGLSLVFARSVCHPANADVVVASSAASLKHEKTDGLAAYDAIFKQLGMRNEQPGVDTLRHTYLLLLGLGMRESSGKYCEGRDVSQCFNDPGSAEAGLFQTSYGARRADPSLETLFQKYTASQDGCMLDQFKGKLSCKIRKSQNPKCPDATSDVVGTGPGADWQRLTKSCPAFATEYAAVVLRKNGGLKGEFNPIRKQQAQLIPACDAMLQNVQRYVEHTAGACDSLP</sequence>
<accession>A0A0B6RMB1</accession>
<name>A0A0B6RMB1_BURPL</name>
<reference evidence="3" key="1">
    <citation type="submission" date="2011-03" db="EMBL/GenBank/DDBJ databases">
        <authorList>
            <person name="Voget S."/>
            <person name="Streit W.R."/>
            <person name="Jaeger K.E."/>
            <person name="Daniel R."/>
        </authorList>
    </citation>
    <scope>NUCLEOTIDE SEQUENCE [LARGE SCALE GENOMIC DNA]</scope>
    <source>
        <strain evidence="3">PG1</strain>
    </source>
</reference>
<evidence type="ECO:0000256" key="1">
    <source>
        <dbReference type="SAM" id="SignalP"/>
    </source>
</evidence>
<evidence type="ECO:0008006" key="4">
    <source>
        <dbReference type="Google" id="ProtNLM"/>
    </source>
</evidence>
<dbReference type="HOGENOM" id="CLU_071792_0_0_4"/>
<gene>
    <name evidence="2" type="ORF">BGL_1c19330</name>
</gene>
<feature type="signal peptide" evidence="1">
    <location>
        <begin position="1"/>
        <end position="26"/>
    </location>
</feature>
<feature type="chain" id="PRO_5002109266" description="Secreted protein" evidence="1">
    <location>
        <begin position="27"/>
        <end position="293"/>
    </location>
</feature>
<proteinExistence type="predicted"/>
<dbReference type="RefSeq" id="WP_052498316.1">
    <property type="nucleotide sequence ID" value="NZ_CP002580.1"/>
</dbReference>
<evidence type="ECO:0000313" key="3">
    <source>
        <dbReference type="Proteomes" id="UP000031838"/>
    </source>
</evidence>
<reference evidence="2 3" key="2">
    <citation type="journal article" date="2016" name="Appl. Microbiol. Biotechnol.">
        <title>Mutations improving production and secretion of extracellular lipase by Burkholderia glumae PG1.</title>
        <authorList>
            <person name="Knapp A."/>
            <person name="Voget S."/>
            <person name="Gao R."/>
            <person name="Zaburannyi N."/>
            <person name="Krysciak D."/>
            <person name="Breuer M."/>
            <person name="Hauer B."/>
            <person name="Streit W.R."/>
            <person name="Muller R."/>
            <person name="Daniel R."/>
            <person name="Jaeger K.E."/>
        </authorList>
    </citation>
    <scope>NUCLEOTIDE SEQUENCE [LARGE SCALE GENOMIC DNA]</scope>
    <source>
        <strain evidence="2 3">PG1</strain>
    </source>
</reference>
<dbReference type="Proteomes" id="UP000031838">
    <property type="component" value="Chromosome 1"/>
</dbReference>
<dbReference type="AlphaFoldDB" id="A0A0B6RMB1"/>
<dbReference type="KEGG" id="bgp:BGL_1c19330"/>
<keyword evidence="1" id="KW-0732">Signal</keyword>
<protein>
    <recommendedName>
        <fullName evidence="4">Secreted protein</fullName>
    </recommendedName>
</protein>
<evidence type="ECO:0000313" key="2">
    <source>
        <dbReference type="EMBL" id="AJK46442.1"/>
    </source>
</evidence>